<protein>
    <submittedName>
        <fullName evidence="2">GNAT family N-acetyltransferase</fullName>
    </submittedName>
</protein>
<comment type="caution">
    <text evidence="2">The sequence shown here is derived from an EMBL/GenBank/DDBJ whole genome shotgun (WGS) entry which is preliminary data.</text>
</comment>
<dbReference type="EMBL" id="WAAU01000008">
    <property type="protein sequence ID" value="KAB1159844.1"/>
    <property type="molecule type" value="Genomic_DNA"/>
</dbReference>
<dbReference type="AlphaFoldDB" id="A0A7J5AQY6"/>
<dbReference type="PANTHER" id="PTHR43792">
    <property type="entry name" value="GNAT FAMILY, PUTATIVE (AFU_ORTHOLOGUE AFUA_3G00765)-RELATED-RELATED"/>
    <property type="match status" value="1"/>
</dbReference>
<dbReference type="InterPro" id="IPR000182">
    <property type="entry name" value="GNAT_dom"/>
</dbReference>
<gene>
    <name evidence="2" type="ORF">F7018_05900</name>
</gene>
<dbReference type="Proteomes" id="UP000467305">
    <property type="component" value="Unassembled WGS sequence"/>
</dbReference>
<dbReference type="PANTHER" id="PTHR43792:SF1">
    <property type="entry name" value="N-ACETYLTRANSFERASE DOMAIN-CONTAINING PROTEIN"/>
    <property type="match status" value="1"/>
</dbReference>
<organism evidence="2 3">
    <name type="scientific">Tenacibaculum aiptasiae</name>
    <dbReference type="NCBI Taxonomy" id="426481"/>
    <lineage>
        <taxon>Bacteria</taxon>
        <taxon>Pseudomonadati</taxon>
        <taxon>Bacteroidota</taxon>
        <taxon>Flavobacteriia</taxon>
        <taxon>Flavobacteriales</taxon>
        <taxon>Flavobacteriaceae</taxon>
        <taxon>Tenacibaculum</taxon>
    </lineage>
</organism>
<keyword evidence="3" id="KW-1185">Reference proteome</keyword>
<feature type="domain" description="N-acetyltransferase" evidence="1">
    <location>
        <begin position="27"/>
        <end position="185"/>
    </location>
</feature>
<proteinExistence type="predicted"/>
<sequence length="185" mass="21544">MLLKLYVFSFTICKNTILFMIFETERLVIRKLELSDLEGFFKLESNPLVLQYATGEVKTLSECEIELKDLIKKYDEEGNDFWIYTIERKSDKEFIGTVALVKDEEGNDEIGYRFIQEYWGNGYATEICESLINYCKSVGMKKLIGCVVDENIASAKILKRFNFKEVEKFVSDDIGLPETKYELIL</sequence>
<reference evidence="2 3" key="1">
    <citation type="submission" date="2019-09" db="EMBL/GenBank/DDBJ databases">
        <authorList>
            <person name="Cao W.R."/>
        </authorList>
    </citation>
    <scope>NUCLEOTIDE SEQUENCE [LARGE SCALE GENOMIC DNA]</scope>
    <source>
        <strain evidence="3">a4</strain>
    </source>
</reference>
<dbReference type="GO" id="GO:0016747">
    <property type="term" value="F:acyltransferase activity, transferring groups other than amino-acyl groups"/>
    <property type="evidence" value="ECO:0007669"/>
    <property type="project" value="InterPro"/>
</dbReference>
<name>A0A7J5AQY6_9FLAO</name>
<evidence type="ECO:0000259" key="1">
    <source>
        <dbReference type="PROSITE" id="PS51186"/>
    </source>
</evidence>
<dbReference type="Pfam" id="PF13302">
    <property type="entry name" value="Acetyltransf_3"/>
    <property type="match status" value="1"/>
</dbReference>
<dbReference type="Gene3D" id="3.40.630.30">
    <property type="match status" value="1"/>
</dbReference>
<dbReference type="OrthoDB" id="9788916at2"/>
<evidence type="ECO:0000313" key="3">
    <source>
        <dbReference type="Proteomes" id="UP000467305"/>
    </source>
</evidence>
<accession>A0A7J5AQY6</accession>
<evidence type="ECO:0000313" key="2">
    <source>
        <dbReference type="EMBL" id="KAB1159844.1"/>
    </source>
</evidence>
<keyword evidence="2" id="KW-0808">Transferase</keyword>
<dbReference type="InterPro" id="IPR016181">
    <property type="entry name" value="Acyl_CoA_acyltransferase"/>
</dbReference>
<dbReference type="InterPro" id="IPR051531">
    <property type="entry name" value="N-acetyltransferase"/>
</dbReference>
<dbReference type="SUPFAM" id="SSF55729">
    <property type="entry name" value="Acyl-CoA N-acyltransferases (Nat)"/>
    <property type="match status" value="1"/>
</dbReference>
<dbReference type="PROSITE" id="PS51186">
    <property type="entry name" value="GNAT"/>
    <property type="match status" value="1"/>
</dbReference>